<dbReference type="AlphaFoldDB" id="A0A0W0VXI0"/>
<name>A0A0W0VXI0_9GAMM</name>
<accession>A0A0W0VXI0</accession>
<organism evidence="2 3">
    <name type="scientific">Legionella maceachernii</name>
    <dbReference type="NCBI Taxonomy" id="466"/>
    <lineage>
        <taxon>Bacteria</taxon>
        <taxon>Pseudomonadati</taxon>
        <taxon>Pseudomonadota</taxon>
        <taxon>Gammaproteobacteria</taxon>
        <taxon>Legionellales</taxon>
        <taxon>Legionellaceae</taxon>
        <taxon>Legionella</taxon>
    </lineage>
</organism>
<protein>
    <submittedName>
        <fullName evidence="2">DNA repair protein</fullName>
    </submittedName>
</protein>
<dbReference type="Proteomes" id="UP000054908">
    <property type="component" value="Unassembled WGS sequence"/>
</dbReference>
<proteinExistence type="predicted"/>
<feature type="region of interest" description="Disordered" evidence="1">
    <location>
        <begin position="270"/>
        <end position="294"/>
    </location>
</feature>
<sequence length="294" mass="33720">MWVYNILIALTSKVKETEREKAASFLATLILQLNDLFPNSVPPQVYLTLIDKMYKKHEQAKDGSIPLKEFACDLFALAIILSKATDEDAIYIEDFKRILHTPAQLQALDFSLGLSVITQAKTLERIELIRIDYQVKPDLDHILEILKQLNDLSIHVDLISYFRNLIVESELFDHFLSQVYAQYRCHLIPPTGQTNFPSFKRKCPEKETNDNASLYKKPLINQHPFLIRPRVNPSHCTLAKRYLSRKEFIQLSPLAFFESQYLVNESPLLPPASEESSGKKIDDGPKASGLSRIF</sequence>
<gene>
    <name evidence="2" type="ORF">Lmac_2374</name>
</gene>
<dbReference type="OrthoDB" id="5654032at2"/>
<dbReference type="EMBL" id="LNYL01000048">
    <property type="protein sequence ID" value="KTD24837.1"/>
    <property type="molecule type" value="Genomic_DNA"/>
</dbReference>
<feature type="compositionally biased region" description="Basic and acidic residues" evidence="1">
    <location>
        <begin position="276"/>
        <end position="285"/>
    </location>
</feature>
<dbReference type="PATRIC" id="fig|466.6.peg.2519"/>
<reference evidence="2 3" key="1">
    <citation type="submission" date="2015-11" db="EMBL/GenBank/DDBJ databases">
        <title>Genomic analysis of 38 Legionella species identifies large and diverse effector repertoires.</title>
        <authorList>
            <person name="Burstein D."/>
            <person name="Amaro F."/>
            <person name="Zusman T."/>
            <person name="Lifshitz Z."/>
            <person name="Cohen O."/>
            <person name="Gilbert J.A."/>
            <person name="Pupko T."/>
            <person name="Shuman H.A."/>
            <person name="Segal G."/>
        </authorList>
    </citation>
    <scope>NUCLEOTIDE SEQUENCE [LARGE SCALE GENOMIC DNA]</scope>
    <source>
        <strain evidence="2 3">PX-1-G2-E2</strain>
    </source>
</reference>
<comment type="caution">
    <text evidence="2">The sequence shown here is derived from an EMBL/GenBank/DDBJ whole genome shotgun (WGS) entry which is preliminary data.</text>
</comment>
<evidence type="ECO:0000313" key="2">
    <source>
        <dbReference type="EMBL" id="KTD24837.1"/>
    </source>
</evidence>
<evidence type="ECO:0000313" key="3">
    <source>
        <dbReference type="Proteomes" id="UP000054908"/>
    </source>
</evidence>
<keyword evidence="3" id="KW-1185">Reference proteome</keyword>
<evidence type="ECO:0000256" key="1">
    <source>
        <dbReference type="SAM" id="MobiDB-lite"/>
    </source>
</evidence>
<dbReference type="RefSeq" id="WP_058453082.1">
    <property type="nucleotide sequence ID" value="NZ_CAAAIB010000016.1"/>
</dbReference>